<organism evidence="3 4">
    <name type="scientific">Pedobacter westerhofensis</name>
    <dbReference type="NCBI Taxonomy" id="425512"/>
    <lineage>
        <taxon>Bacteria</taxon>
        <taxon>Pseudomonadati</taxon>
        <taxon>Bacteroidota</taxon>
        <taxon>Sphingobacteriia</taxon>
        <taxon>Sphingobacteriales</taxon>
        <taxon>Sphingobacteriaceae</taxon>
        <taxon>Pedobacter</taxon>
    </lineage>
</organism>
<keyword evidence="3" id="KW-0418">Kinase</keyword>
<dbReference type="InterPro" id="IPR050640">
    <property type="entry name" value="Bact_2-comp_sensor_kinase"/>
</dbReference>
<keyword evidence="1" id="KW-0472">Membrane</keyword>
<dbReference type="EMBL" id="FXTN01000009">
    <property type="protein sequence ID" value="SMO87395.1"/>
    <property type="molecule type" value="Genomic_DNA"/>
</dbReference>
<dbReference type="OrthoDB" id="9792992at2"/>
<feature type="transmembrane region" description="Helical" evidence="1">
    <location>
        <begin position="75"/>
        <end position="96"/>
    </location>
</feature>
<feature type="domain" description="Signal transduction histidine kinase internal region" evidence="2">
    <location>
        <begin position="164"/>
        <end position="242"/>
    </location>
</feature>
<feature type="transmembrane region" description="Helical" evidence="1">
    <location>
        <begin position="42"/>
        <end position="63"/>
    </location>
</feature>
<dbReference type="InterPro" id="IPR010559">
    <property type="entry name" value="Sig_transdc_His_kin_internal"/>
</dbReference>
<gene>
    <name evidence="3" type="ORF">SAMN06265348_109129</name>
</gene>
<dbReference type="GO" id="GO:0000155">
    <property type="term" value="F:phosphorelay sensor kinase activity"/>
    <property type="evidence" value="ECO:0007669"/>
    <property type="project" value="InterPro"/>
</dbReference>
<evidence type="ECO:0000256" key="1">
    <source>
        <dbReference type="SAM" id="Phobius"/>
    </source>
</evidence>
<feature type="transmembrane region" description="Helical" evidence="1">
    <location>
        <begin position="16"/>
        <end position="36"/>
    </location>
</feature>
<dbReference type="AlphaFoldDB" id="A0A521EU20"/>
<dbReference type="Proteomes" id="UP000320300">
    <property type="component" value="Unassembled WGS sequence"/>
</dbReference>
<accession>A0A521EU20</accession>
<keyword evidence="1" id="KW-1133">Transmembrane helix</keyword>
<evidence type="ECO:0000313" key="4">
    <source>
        <dbReference type="Proteomes" id="UP000320300"/>
    </source>
</evidence>
<proteinExistence type="predicted"/>
<protein>
    <submittedName>
        <fullName evidence="3">Histidine kinase</fullName>
    </submittedName>
</protein>
<reference evidence="3 4" key="1">
    <citation type="submission" date="2017-05" db="EMBL/GenBank/DDBJ databases">
        <authorList>
            <person name="Varghese N."/>
            <person name="Submissions S."/>
        </authorList>
    </citation>
    <scope>NUCLEOTIDE SEQUENCE [LARGE SCALE GENOMIC DNA]</scope>
    <source>
        <strain evidence="3 4">DSM 19036</strain>
    </source>
</reference>
<dbReference type="PANTHER" id="PTHR34220">
    <property type="entry name" value="SENSOR HISTIDINE KINASE YPDA"/>
    <property type="match status" value="1"/>
</dbReference>
<name>A0A521EU20_9SPHI</name>
<keyword evidence="4" id="KW-1185">Reference proteome</keyword>
<dbReference type="PANTHER" id="PTHR34220:SF7">
    <property type="entry name" value="SENSOR HISTIDINE KINASE YPDA"/>
    <property type="match status" value="1"/>
</dbReference>
<feature type="transmembrane region" description="Helical" evidence="1">
    <location>
        <begin position="116"/>
        <end position="137"/>
    </location>
</feature>
<keyword evidence="1" id="KW-0812">Transmembrane</keyword>
<dbReference type="GO" id="GO:0016020">
    <property type="term" value="C:membrane"/>
    <property type="evidence" value="ECO:0007669"/>
    <property type="project" value="InterPro"/>
</dbReference>
<dbReference type="Pfam" id="PF06580">
    <property type="entry name" value="His_kinase"/>
    <property type="match status" value="1"/>
</dbReference>
<keyword evidence="3" id="KW-0808">Transferase</keyword>
<evidence type="ECO:0000259" key="2">
    <source>
        <dbReference type="Pfam" id="PF06580"/>
    </source>
</evidence>
<sequence length="351" mass="41591">MSITSSISDFTKQYKVHILCWLIFAFYEIAMTSLVTNLLPSLVYFLFYSLNIGLFYFHSAIVLKRLYYNRFSDILYIPFFTILELAVYFFITYSFTILFKNMGYSYYQDSFLQRRYLIPTLYRGMTFILYGTGYYFLYSYYERKEKAFTQAIENEKLKNELLRAEQDFLRAQINPHLLFNTLSFIKYAAKKNPEEADQAVMRLSGIMSFALDSNTQTIKLTKELEQVENIIELNQLRFNHKLNISYTKQLHDSQVSIIPIVLLTLVENIFKHGNLSDEKYPAKIFVQTTSEHIILQTSNLQNRNSTAVSHNKGLLNIRSRLDQAYKNRYEFHHETVDNLFKVYIKIKIQNN</sequence>
<evidence type="ECO:0000313" key="3">
    <source>
        <dbReference type="EMBL" id="SMO87395.1"/>
    </source>
</evidence>